<organism evidence="6 7">
    <name type="scientific">Imshaugia aleurites</name>
    <dbReference type="NCBI Taxonomy" id="172621"/>
    <lineage>
        <taxon>Eukaryota</taxon>
        <taxon>Fungi</taxon>
        <taxon>Dikarya</taxon>
        <taxon>Ascomycota</taxon>
        <taxon>Pezizomycotina</taxon>
        <taxon>Lecanoromycetes</taxon>
        <taxon>OSLEUM clade</taxon>
        <taxon>Lecanoromycetidae</taxon>
        <taxon>Lecanorales</taxon>
        <taxon>Lecanorineae</taxon>
        <taxon>Parmeliaceae</taxon>
        <taxon>Imshaugia</taxon>
    </lineage>
</organism>
<keyword evidence="7" id="KW-1185">Reference proteome</keyword>
<gene>
    <name evidence="6" type="ORF">IMSHALPRED_001016</name>
</gene>
<dbReference type="PANTHER" id="PTHR34292">
    <property type="entry name" value="OUTER SPORE WALL PROTEIN LDS1"/>
    <property type="match status" value="1"/>
</dbReference>
<evidence type="ECO:0000313" key="6">
    <source>
        <dbReference type="EMBL" id="CAF9938598.1"/>
    </source>
</evidence>
<feature type="transmembrane region" description="Helical" evidence="5">
    <location>
        <begin position="195"/>
        <end position="215"/>
    </location>
</feature>
<dbReference type="Proteomes" id="UP000664534">
    <property type="component" value="Unassembled WGS sequence"/>
</dbReference>
<feature type="transmembrane region" description="Helical" evidence="5">
    <location>
        <begin position="112"/>
        <end position="133"/>
    </location>
</feature>
<protein>
    <recommendedName>
        <fullName evidence="8">Outer spore wall protein RRT8</fullName>
    </recommendedName>
</protein>
<dbReference type="InterPro" id="IPR059112">
    <property type="entry name" value="CysZ/EI24"/>
</dbReference>
<evidence type="ECO:0008006" key="8">
    <source>
        <dbReference type="Google" id="ProtNLM"/>
    </source>
</evidence>
<dbReference type="GO" id="GO:0005628">
    <property type="term" value="C:prospore membrane"/>
    <property type="evidence" value="ECO:0007669"/>
    <property type="project" value="TreeGrafter"/>
</dbReference>
<feature type="transmembrane region" description="Helical" evidence="5">
    <location>
        <begin position="248"/>
        <end position="272"/>
    </location>
</feature>
<keyword evidence="3 5" id="KW-1133">Transmembrane helix</keyword>
<proteinExistence type="predicted"/>
<comment type="caution">
    <text evidence="6">The sequence shown here is derived from an EMBL/GenBank/DDBJ whole genome shotgun (WGS) entry which is preliminary data.</text>
</comment>
<dbReference type="OrthoDB" id="10012223at2759"/>
<evidence type="ECO:0000256" key="1">
    <source>
        <dbReference type="ARBA" id="ARBA00004141"/>
    </source>
</evidence>
<reference evidence="6" key="1">
    <citation type="submission" date="2021-03" db="EMBL/GenBank/DDBJ databases">
        <authorList>
            <person name="Tagirdzhanova G."/>
        </authorList>
    </citation>
    <scope>NUCLEOTIDE SEQUENCE</scope>
</reference>
<keyword evidence="4 5" id="KW-0472">Membrane</keyword>
<evidence type="ECO:0000256" key="3">
    <source>
        <dbReference type="ARBA" id="ARBA00022989"/>
    </source>
</evidence>
<name>A0A8H3PE15_9LECA</name>
<feature type="transmembrane region" description="Helical" evidence="5">
    <location>
        <begin position="80"/>
        <end position="100"/>
    </location>
</feature>
<dbReference type="PANTHER" id="PTHR34292:SF2">
    <property type="entry name" value="OUTER SPORE WALL PROTEIN LDS1"/>
    <property type="match status" value="1"/>
</dbReference>
<evidence type="ECO:0000313" key="7">
    <source>
        <dbReference type="Proteomes" id="UP000664534"/>
    </source>
</evidence>
<evidence type="ECO:0000256" key="4">
    <source>
        <dbReference type="ARBA" id="ARBA00023136"/>
    </source>
</evidence>
<dbReference type="AlphaFoldDB" id="A0A8H3PE15"/>
<dbReference type="Pfam" id="PF07264">
    <property type="entry name" value="EI24"/>
    <property type="match status" value="1"/>
</dbReference>
<dbReference type="EMBL" id="CAJPDT010000110">
    <property type="protein sequence ID" value="CAF9938598.1"/>
    <property type="molecule type" value="Genomic_DNA"/>
</dbReference>
<dbReference type="GO" id="GO:0005619">
    <property type="term" value="C:ascospore wall"/>
    <property type="evidence" value="ECO:0007669"/>
    <property type="project" value="TreeGrafter"/>
</dbReference>
<evidence type="ECO:0000256" key="5">
    <source>
        <dbReference type="SAM" id="Phobius"/>
    </source>
</evidence>
<keyword evidence="2 5" id="KW-0812">Transmembrane</keyword>
<accession>A0A8H3PE15</accession>
<dbReference type="GO" id="GO:0005811">
    <property type="term" value="C:lipid droplet"/>
    <property type="evidence" value="ECO:0007669"/>
    <property type="project" value="TreeGrafter"/>
</dbReference>
<dbReference type="InterPro" id="IPR052786">
    <property type="entry name" value="Spore_wall_assembly"/>
</dbReference>
<evidence type="ECO:0000256" key="2">
    <source>
        <dbReference type="ARBA" id="ARBA00022692"/>
    </source>
</evidence>
<comment type="subcellular location">
    <subcellularLocation>
        <location evidence="1">Membrane</location>
        <topology evidence="1">Multi-pass membrane protein</topology>
    </subcellularLocation>
</comment>
<sequence>MADKVKEVAVGEADRIKNLTVQAARSAAYLYPVKASYQTFTGIYYFLTHRSLWYGSIRDLNISTAKANFFTSRKPLTTKLAPTMTLGLGVTTFMFLFTYLPQMAVMAFTSGPLAAVSAALLVLSESSTLFTILSKTFLIEDALTDTFDGVLVSKNTTNLVSEGRQIKGGSDIMGKLGKLTKKPFQKFTPTAIIRYFMYLPLNFIPVVGTVMFVVLQGRRAGPAAHSRYFQLKQWNSTQRQKHVEEYKAAYTSFGVAAVLLELVPIASILFAFTNTVGAALWAADIEKGNVTREGTAPELKEQAKKTE</sequence>